<evidence type="ECO:0000256" key="4">
    <source>
        <dbReference type="ARBA" id="ARBA00023136"/>
    </source>
</evidence>
<dbReference type="EMBL" id="MU853435">
    <property type="protein sequence ID" value="KAK4130507.1"/>
    <property type="molecule type" value="Genomic_DNA"/>
</dbReference>
<feature type="transmembrane region" description="Helical" evidence="5">
    <location>
        <begin position="73"/>
        <end position="92"/>
    </location>
</feature>
<dbReference type="AlphaFoldDB" id="A0AAN6Z9Y0"/>
<name>A0AAN6Z9Y0_9PEZI</name>
<accession>A0AAN6Z9Y0</accession>
<dbReference type="PANTHER" id="PTHR28165:SF2">
    <property type="entry name" value="MARVEL DOMAIN-CONTAINING PROTEIN"/>
    <property type="match status" value="1"/>
</dbReference>
<feature type="domain" description="MARVEL" evidence="6">
    <location>
        <begin position="6"/>
        <end position="163"/>
    </location>
</feature>
<evidence type="ECO:0000256" key="2">
    <source>
        <dbReference type="ARBA" id="ARBA00022692"/>
    </source>
</evidence>
<dbReference type="Proteomes" id="UP001304895">
    <property type="component" value="Unassembled WGS sequence"/>
</dbReference>
<keyword evidence="4 5" id="KW-0472">Membrane</keyword>
<proteinExistence type="predicted"/>
<comment type="subcellular location">
    <subcellularLocation>
        <location evidence="1">Membrane</location>
        <topology evidence="1">Multi-pass membrane protein</topology>
    </subcellularLocation>
</comment>
<dbReference type="GO" id="GO:0070941">
    <property type="term" value="P:eisosome assembly"/>
    <property type="evidence" value="ECO:0007669"/>
    <property type="project" value="TreeGrafter"/>
</dbReference>
<dbReference type="GO" id="GO:0005886">
    <property type="term" value="C:plasma membrane"/>
    <property type="evidence" value="ECO:0007669"/>
    <property type="project" value="TreeGrafter"/>
</dbReference>
<reference evidence="7" key="2">
    <citation type="submission" date="2023-05" db="EMBL/GenBank/DDBJ databases">
        <authorList>
            <consortium name="Lawrence Berkeley National Laboratory"/>
            <person name="Steindorff A."/>
            <person name="Hensen N."/>
            <person name="Bonometti L."/>
            <person name="Westerberg I."/>
            <person name="Brannstrom I.O."/>
            <person name="Guillou S."/>
            <person name="Cros-Aarteil S."/>
            <person name="Calhoun S."/>
            <person name="Haridas S."/>
            <person name="Kuo A."/>
            <person name="Mondo S."/>
            <person name="Pangilinan J."/>
            <person name="Riley R."/>
            <person name="Labutti K."/>
            <person name="Andreopoulos B."/>
            <person name="Lipzen A."/>
            <person name="Chen C."/>
            <person name="Yanf M."/>
            <person name="Daum C."/>
            <person name="Ng V."/>
            <person name="Clum A."/>
            <person name="Ohm R."/>
            <person name="Martin F."/>
            <person name="Silar P."/>
            <person name="Natvig D."/>
            <person name="Lalanne C."/>
            <person name="Gautier V."/>
            <person name="Ament-Velasquez S.L."/>
            <person name="Kruys A."/>
            <person name="Hutchinson M.I."/>
            <person name="Powell A.J."/>
            <person name="Barry K."/>
            <person name="Miller A.N."/>
            <person name="Grigoriev I.V."/>
            <person name="Debuchy R."/>
            <person name="Gladieux P."/>
            <person name="Thoren M.H."/>
            <person name="Johannesson H."/>
        </authorList>
    </citation>
    <scope>NUCLEOTIDE SEQUENCE</scope>
    <source>
        <strain evidence="7">CBS 123565</strain>
    </source>
</reference>
<dbReference type="PANTHER" id="PTHR28165">
    <property type="entry name" value="NON-CLASSICAL EXPORT PROTEIN 2-RELATED"/>
    <property type="match status" value="1"/>
</dbReference>
<dbReference type="GO" id="GO:0072659">
    <property type="term" value="P:protein localization to plasma membrane"/>
    <property type="evidence" value="ECO:0007669"/>
    <property type="project" value="TreeGrafter"/>
</dbReference>
<keyword evidence="8" id="KW-1185">Reference proteome</keyword>
<reference evidence="7" key="1">
    <citation type="journal article" date="2023" name="Mol. Phylogenet. Evol.">
        <title>Genome-scale phylogeny and comparative genomics of the fungal order Sordariales.</title>
        <authorList>
            <person name="Hensen N."/>
            <person name="Bonometti L."/>
            <person name="Westerberg I."/>
            <person name="Brannstrom I.O."/>
            <person name="Guillou S."/>
            <person name="Cros-Aarteil S."/>
            <person name="Calhoun S."/>
            <person name="Haridas S."/>
            <person name="Kuo A."/>
            <person name="Mondo S."/>
            <person name="Pangilinan J."/>
            <person name="Riley R."/>
            <person name="LaButti K."/>
            <person name="Andreopoulos B."/>
            <person name="Lipzen A."/>
            <person name="Chen C."/>
            <person name="Yan M."/>
            <person name="Daum C."/>
            <person name="Ng V."/>
            <person name="Clum A."/>
            <person name="Steindorff A."/>
            <person name="Ohm R.A."/>
            <person name="Martin F."/>
            <person name="Silar P."/>
            <person name="Natvig D.O."/>
            <person name="Lalanne C."/>
            <person name="Gautier V."/>
            <person name="Ament-Velasquez S.L."/>
            <person name="Kruys A."/>
            <person name="Hutchinson M.I."/>
            <person name="Powell A.J."/>
            <person name="Barry K."/>
            <person name="Miller A.N."/>
            <person name="Grigoriev I.V."/>
            <person name="Debuchy R."/>
            <person name="Gladieux P."/>
            <person name="Hiltunen Thoren M."/>
            <person name="Johannesson H."/>
        </authorList>
    </citation>
    <scope>NUCLEOTIDE SEQUENCE</scope>
    <source>
        <strain evidence="7">CBS 123565</strain>
    </source>
</reference>
<keyword evidence="2 5" id="KW-0812">Transmembrane</keyword>
<dbReference type="InterPro" id="IPR008253">
    <property type="entry name" value="Marvel"/>
</dbReference>
<evidence type="ECO:0000313" key="7">
    <source>
        <dbReference type="EMBL" id="KAK4130507.1"/>
    </source>
</evidence>
<comment type="caution">
    <text evidence="7">The sequence shown here is derived from an EMBL/GenBank/DDBJ whole genome shotgun (WGS) entry which is preliminary data.</text>
</comment>
<feature type="transmembrane region" description="Helical" evidence="5">
    <location>
        <begin position="12"/>
        <end position="33"/>
    </location>
</feature>
<evidence type="ECO:0000259" key="6">
    <source>
        <dbReference type="Pfam" id="PF01284"/>
    </source>
</evidence>
<dbReference type="GO" id="GO:0032126">
    <property type="term" value="C:eisosome"/>
    <property type="evidence" value="ECO:0007669"/>
    <property type="project" value="TreeGrafter"/>
</dbReference>
<dbReference type="Pfam" id="PF01284">
    <property type="entry name" value="MARVEL"/>
    <property type="match status" value="1"/>
</dbReference>
<gene>
    <name evidence="7" type="ORF">BT67DRAFT_215008</name>
</gene>
<evidence type="ECO:0000256" key="3">
    <source>
        <dbReference type="ARBA" id="ARBA00022989"/>
    </source>
</evidence>
<dbReference type="InterPro" id="IPR052649">
    <property type="entry name" value="NCE102-like"/>
</dbReference>
<feature type="transmembrane region" description="Helical" evidence="5">
    <location>
        <begin position="45"/>
        <end position="66"/>
    </location>
</feature>
<keyword evidence="3 5" id="KW-1133">Transmembrane helix</keyword>
<evidence type="ECO:0000256" key="5">
    <source>
        <dbReference type="SAM" id="Phobius"/>
    </source>
</evidence>
<organism evidence="7 8">
    <name type="scientific">Trichocladium antarcticum</name>
    <dbReference type="NCBI Taxonomy" id="1450529"/>
    <lineage>
        <taxon>Eukaryota</taxon>
        <taxon>Fungi</taxon>
        <taxon>Dikarya</taxon>
        <taxon>Ascomycota</taxon>
        <taxon>Pezizomycotina</taxon>
        <taxon>Sordariomycetes</taxon>
        <taxon>Sordariomycetidae</taxon>
        <taxon>Sordariales</taxon>
        <taxon>Chaetomiaceae</taxon>
        <taxon>Trichocladium</taxon>
    </lineage>
</organism>
<feature type="transmembrane region" description="Helical" evidence="5">
    <location>
        <begin position="152"/>
        <end position="170"/>
    </location>
</feature>
<sequence>MHRAISLGLRAVQFLIAVTILGLSAAMIAAQVHGGVPVTIRYSTFTGGFGMLVGLVGIAALFASFIPEIVPMALDGIAGLLFLAGGIAWAVGLGNTDNCKSGDDMLTNGLLNWGSVKAGDQTNYGVYQPNDSAKSLYGRLRANCQRAQADEVLQFISFAVALGLVGLGYLQMRKGGRVRGGGYVA</sequence>
<protein>
    <recommendedName>
        <fullName evidence="6">MARVEL domain-containing protein</fullName>
    </recommendedName>
</protein>
<evidence type="ECO:0000313" key="8">
    <source>
        <dbReference type="Proteomes" id="UP001304895"/>
    </source>
</evidence>
<evidence type="ECO:0000256" key="1">
    <source>
        <dbReference type="ARBA" id="ARBA00004141"/>
    </source>
</evidence>